<proteinExistence type="predicted"/>
<feature type="domain" description="Muconolactone isomerase" evidence="2">
    <location>
        <begin position="1"/>
        <end position="93"/>
    </location>
</feature>
<evidence type="ECO:0000256" key="1">
    <source>
        <dbReference type="SAM" id="MobiDB-lite"/>
    </source>
</evidence>
<feature type="region of interest" description="Disordered" evidence="1">
    <location>
        <begin position="84"/>
        <end position="106"/>
    </location>
</feature>
<evidence type="ECO:0000313" key="3">
    <source>
        <dbReference type="EMBL" id="OBH70377.1"/>
    </source>
</evidence>
<gene>
    <name evidence="3" type="ORF">A5683_00165</name>
</gene>
<dbReference type="SUPFAM" id="SSF54909">
    <property type="entry name" value="Dimeric alpha+beta barrel"/>
    <property type="match status" value="1"/>
</dbReference>
<dbReference type="Pfam" id="PF02426">
    <property type="entry name" value="MIase"/>
    <property type="match status" value="1"/>
</dbReference>
<protein>
    <submittedName>
        <fullName evidence="3">Muconolactone delta-isomerase</fullName>
    </submittedName>
</protein>
<dbReference type="EMBL" id="LZJU01000149">
    <property type="protein sequence ID" value="OBH70377.1"/>
    <property type="molecule type" value="Genomic_DNA"/>
</dbReference>
<accession>A0A1A2T2W8</accession>
<accession>A0A1A2TRB1</accession>
<evidence type="ECO:0000313" key="4">
    <source>
        <dbReference type="Proteomes" id="UP000092389"/>
    </source>
</evidence>
<dbReference type="AlphaFoldDB" id="A0A1A2T2W8"/>
<dbReference type="Gene3D" id="3.30.70.1060">
    <property type="entry name" value="Dimeric alpha+beta barrel"/>
    <property type="match status" value="1"/>
</dbReference>
<name>A0A1A2T2W8_MYCNT</name>
<comment type="caution">
    <text evidence="3">The sequence shown here is derived from an EMBL/GenBank/DDBJ whole genome shotgun (WGS) entry which is preliminary data.</text>
</comment>
<dbReference type="InterPro" id="IPR026029">
    <property type="entry name" value="MLI_dom"/>
</dbReference>
<reference evidence="3 4" key="1">
    <citation type="submission" date="2016-06" db="EMBL/GenBank/DDBJ databases">
        <authorList>
            <person name="Kjaerup R.B."/>
            <person name="Dalgaard T.S."/>
            <person name="Juul-Madsen H.R."/>
        </authorList>
    </citation>
    <scope>NUCLEOTIDE SEQUENCE [LARGE SCALE GENOMIC DNA]</scope>
    <source>
        <strain evidence="3 4">E152</strain>
    </source>
</reference>
<evidence type="ECO:0000259" key="2">
    <source>
        <dbReference type="Pfam" id="PF02426"/>
    </source>
</evidence>
<sequence>MEFLVTMTTHVPDGTPAHVVDDVRAREAAHSRELARQGYLLRLWRPPLQPGQWRTLGLFAAADENRLEQVLASMPLRVWRTDEVTPLSAHPNDPGTAPAASRDQTA</sequence>
<dbReference type="Proteomes" id="UP000092389">
    <property type="component" value="Unassembled WGS sequence"/>
</dbReference>
<dbReference type="OrthoDB" id="4426588at2"/>
<organism evidence="3 4">
    <name type="scientific">Mycobacterium mantenii</name>
    <dbReference type="NCBI Taxonomy" id="560555"/>
    <lineage>
        <taxon>Bacteria</taxon>
        <taxon>Bacillati</taxon>
        <taxon>Actinomycetota</taxon>
        <taxon>Actinomycetes</taxon>
        <taxon>Mycobacteriales</taxon>
        <taxon>Mycobacteriaceae</taxon>
        <taxon>Mycobacterium</taxon>
        <taxon>Mycobacterium avium complex (MAC)</taxon>
    </lineage>
</organism>
<keyword evidence="3" id="KW-0413">Isomerase</keyword>
<dbReference type="GO" id="GO:0016853">
    <property type="term" value="F:isomerase activity"/>
    <property type="evidence" value="ECO:0007669"/>
    <property type="project" value="UniProtKB-KW"/>
</dbReference>
<dbReference type="InterPro" id="IPR011008">
    <property type="entry name" value="Dimeric_a/b-barrel"/>
</dbReference>